<gene>
    <name evidence="1" type="ORF">L3Q82_019320</name>
</gene>
<evidence type="ECO:0000313" key="2">
    <source>
        <dbReference type="Proteomes" id="UP000831701"/>
    </source>
</evidence>
<name>A0ACB8VAS6_9TELE</name>
<accession>A0ACB8VAS6</accession>
<dbReference type="Proteomes" id="UP000831701">
    <property type="component" value="Chromosome 23"/>
</dbReference>
<organism evidence="1 2">
    <name type="scientific">Scortum barcoo</name>
    <name type="common">barcoo grunter</name>
    <dbReference type="NCBI Taxonomy" id="214431"/>
    <lineage>
        <taxon>Eukaryota</taxon>
        <taxon>Metazoa</taxon>
        <taxon>Chordata</taxon>
        <taxon>Craniata</taxon>
        <taxon>Vertebrata</taxon>
        <taxon>Euteleostomi</taxon>
        <taxon>Actinopterygii</taxon>
        <taxon>Neopterygii</taxon>
        <taxon>Teleostei</taxon>
        <taxon>Neoteleostei</taxon>
        <taxon>Acanthomorphata</taxon>
        <taxon>Eupercaria</taxon>
        <taxon>Centrarchiformes</taxon>
        <taxon>Terapontoidei</taxon>
        <taxon>Terapontidae</taxon>
        <taxon>Scortum</taxon>
    </lineage>
</organism>
<proteinExistence type="predicted"/>
<comment type="caution">
    <text evidence="1">The sequence shown here is derived from an EMBL/GenBank/DDBJ whole genome shotgun (WGS) entry which is preliminary data.</text>
</comment>
<feature type="non-terminal residue" evidence="1">
    <location>
        <position position="1"/>
    </location>
</feature>
<keyword evidence="2" id="KW-1185">Reference proteome</keyword>
<dbReference type="EMBL" id="CM041553">
    <property type="protein sequence ID" value="KAI3352742.1"/>
    <property type="molecule type" value="Genomic_DNA"/>
</dbReference>
<reference evidence="1" key="1">
    <citation type="submission" date="2022-04" db="EMBL/GenBank/DDBJ databases">
        <title>Jade perch genome.</title>
        <authorList>
            <person name="Chao B."/>
        </authorList>
    </citation>
    <scope>NUCLEOTIDE SEQUENCE</scope>
    <source>
        <strain evidence="1">CB-2022</strain>
    </source>
</reference>
<evidence type="ECO:0000313" key="1">
    <source>
        <dbReference type="EMBL" id="KAI3352742.1"/>
    </source>
</evidence>
<protein>
    <submittedName>
        <fullName evidence="1">Uncharacterized protein</fullName>
    </submittedName>
</protein>
<sequence>VQDFILRLQSSSPALDPPQIPDLTLTLESSTVQVQEVIPKHEESTSSHDLLQAQVQEVTPAPQASTSSLSSVGAHEQSVPQSEAPLMIHGYSVEEYQKIYHSVVDEMLKYKSGCPRPYSLQLGRKIKQRLWEKLNRPRFTTEEAEDGRLIITESYGEGVYPPLIDVDISGEPEPCTKKAKLD</sequence>